<accession>A0A023B858</accession>
<dbReference type="GO" id="GO:0005525">
    <property type="term" value="F:GTP binding"/>
    <property type="evidence" value="ECO:0007669"/>
    <property type="project" value="UniProtKB-KW"/>
</dbReference>
<dbReference type="PRINTS" id="PR00328">
    <property type="entry name" value="SAR1GTPBP"/>
</dbReference>
<dbReference type="SUPFAM" id="SSF52540">
    <property type="entry name" value="P-loop containing nucleoside triphosphate hydrolases"/>
    <property type="match status" value="1"/>
</dbReference>
<keyword evidence="6" id="KW-1185">Reference proteome</keyword>
<reference evidence="5" key="1">
    <citation type="submission" date="2013-12" db="EMBL/GenBank/DDBJ databases">
        <authorList>
            <person name="Omoto C.K."/>
            <person name="Sibley D."/>
            <person name="Venepally P."/>
            <person name="Hadjithomas M."/>
            <person name="Karamycheva S."/>
            <person name="Brunk B."/>
            <person name="Roos D."/>
            <person name="Caler E."/>
            <person name="Lorenzi H."/>
        </authorList>
    </citation>
    <scope>NUCLEOTIDE SEQUENCE</scope>
</reference>
<evidence type="ECO:0000313" key="6">
    <source>
        <dbReference type="Proteomes" id="UP000019763"/>
    </source>
</evidence>
<dbReference type="Proteomes" id="UP000019763">
    <property type="component" value="Unassembled WGS sequence"/>
</dbReference>
<keyword evidence="4" id="KW-0460">Magnesium</keyword>
<dbReference type="InterPro" id="IPR027417">
    <property type="entry name" value="P-loop_NTPase"/>
</dbReference>
<dbReference type="GO" id="GO:0003924">
    <property type="term" value="F:GTPase activity"/>
    <property type="evidence" value="ECO:0007669"/>
    <property type="project" value="InterPro"/>
</dbReference>
<evidence type="ECO:0000256" key="1">
    <source>
        <dbReference type="ARBA" id="ARBA00022741"/>
    </source>
</evidence>
<feature type="binding site" evidence="3">
    <location>
        <begin position="27"/>
        <end position="34"/>
    </location>
    <ligand>
        <name>GTP</name>
        <dbReference type="ChEBI" id="CHEBI:37565"/>
    </ligand>
</feature>
<evidence type="ECO:0000256" key="3">
    <source>
        <dbReference type="PIRSR" id="PIRSR606689-1"/>
    </source>
</evidence>
<dbReference type="InterPro" id="IPR024156">
    <property type="entry name" value="Small_GTPase_ARF"/>
</dbReference>
<dbReference type="OrthoDB" id="2011769at2759"/>
<name>A0A023B858_GRENI</name>
<dbReference type="eggNOG" id="KOG0072">
    <property type="taxonomic scope" value="Eukaryota"/>
</dbReference>
<dbReference type="NCBIfam" id="TIGR00231">
    <property type="entry name" value="small_GTP"/>
    <property type="match status" value="1"/>
</dbReference>
<organism evidence="5 6">
    <name type="scientific">Gregarina niphandrodes</name>
    <name type="common">Septate eugregarine</name>
    <dbReference type="NCBI Taxonomy" id="110365"/>
    <lineage>
        <taxon>Eukaryota</taxon>
        <taxon>Sar</taxon>
        <taxon>Alveolata</taxon>
        <taxon>Apicomplexa</taxon>
        <taxon>Conoidasida</taxon>
        <taxon>Gregarinasina</taxon>
        <taxon>Eugregarinorida</taxon>
        <taxon>Gregarinidae</taxon>
        <taxon>Gregarina</taxon>
    </lineage>
</organism>
<dbReference type="Gene3D" id="3.40.50.300">
    <property type="entry name" value="P-loop containing nucleotide triphosphate hydrolases"/>
    <property type="match status" value="1"/>
</dbReference>
<dbReference type="RefSeq" id="XP_011130043.1">
    <property type="nucleotide sequence ID" value="XM_011131741.1"/>
</dbReference>
<feature type="binding site" evidence="3">
    <location>
        <begin position="129"/>
        <end position="132"/>
    </location>
    <ligand>
        <name>GTP</name>
        <dbReference type="ChEBI" id="CHEBI:37565"/>
    </ligand>
</feature>
<dbReference type="SMART" id="SM00175">
    <property type="entry name" value="RAB"/>
    <property type="match status" value="1"/>
</dbReference>
<dbReference type="InterPro" id="IPR006689">
    <property type="entry name" value="Small_GTPase_ARF/SAR"/>
</dbReference>
<dbReference type="OMA" id="MGAGMSW"/>
<evidence type="ECO:0000256" key="4">
    <source>
        <dbReference type="PIRSR" id="PIRSR606689-2"/>
    </source>
</evidence>
<evidence type="ECO:0000313" key="5">
    <source>
        <dbReference type="EMBL" id="EZG68195.1"/>
    </source>
</evidence>
<dbReference type="PROSITE" id="PS51417">
    <property type="entry name" value="ARF"/>
    <property type="match status" value="1"/>
</dbReference>
<sequence length="183" mass="20324">MGSFVSKALSSLSAYFGQRQAKILILGLDNAGKTTILYRLQLDENVETVSTLAFNAESIEYQNIKFQVWDLGGQMSIRQYWRCYFLATSAVIFVVDSTDTARMDVAKEELQTLDEEEGLENAVFVIFANKQDAPGALSAAQLAEELELSKIRNRSWSIFNTSAVTGVGINEGLDWLCAEIMSK</sequence>
<feature type="binding site" evidence="4">
    <location>
        <position position="51"/>
    </location>
    <ligand>
        <name>Mg(2+)</name>
        <dbReference type="ChEBI" id="CHEBI:18420"/>
    </ligand>
</feature>
<dbReference type="Pfam" id="PF00025">
    <property type="entry name" value="Arf"/>
    <property type="match status" value="1"/>
</dbReference>
<feature type="binding site" evidence="4">
    <location>
        <position position="34"/>
    </location>
    <ligand>
        <name>Mg(2+)</name>
        <dbReference type="ChEBI" id="CHEBI:18420"/>
    </ligand>
</feature>
<keyword evidence="2 3" id="KW-0342">GTP-binding</keyword>
<comment type="caution">
    <text evidence="5">The sequence shown here is derived from an EMBL/GenBank/DDBJ whole genome shotgun (WGS) entry which is preliminary data.</text>
</comment>
<gene>
    <name evidence="5" type="ORF">GNI_063600</name>
</gene>
<dbReference type="PROSITE" id="PS51419">
    <property type="entry name" value="RAB"/>
    <property type="match status" value="1"/>
</dbReference>
<dbReference type="PROSITE" id="PS51422">
    <property type="entry name" value="SAR1"/>
    <property type="match status" value="1"/>
</dbReference>
<protein>
    <submittedName>
        <fullName evidence="5">ADP-ribosylation factor</fullName>
    </submittedName>
</protein>
<dbReference type="PANTHER" id="PTHR11711">
    <property type="entry name" value="ADP RIBOSYLATION FACTOR-RELATED"/>
    <property type="match status" value="1"/>
</dbReference>
<dbReference type="FunFam" id="3.40.50.300:FF:000624">
    <property type="entry name" value="ADP-ribosylation factor 1"/>
    <property type="match status" value="1"/>
</dbReference>
<evidence type="ECO:0000256" key="2">
    <source>
        <dbReference type="ARBA" id="ARBA00023134"/>
    </source>
</evidence>
<keyword evidence="1 3" id="KW-0547">Nucleotide-binding</keyword>
<feature type="binding site" evidence="3">
    <location>
        <position position="73"/>
    </location>
    <ligand>
        <name>GTP</name>
        <dbReference type="ChEBI" id="CHEBI:37565"/>
    </ligand>
</feature>
<dbReference type="GeneID" id="22912327"/>
<proteinExistence type="predicted"/>
<dbReference type="GO" id="GO:0046872">
    <property type="term" value="F:metal ion binding"/>
    <property type="evidence" value="ECO:0007669"/>
    <property type="project" value="UniProtKB-KW"/>
</dbReference>
<dbReference type="VEuPathDB" id="CryptoDB:GNI_063600"/>
<keyword evidence="4" id="KW-0479">Metal-binding</keyword>
<dbReference type="InterPro" id="IPR005225">
    <property type="entry name" value="Small_GTP-bd"/>
</dbReference>
<dbReference type="SMART" id="SM00178">
    <property type="entry name" value="SAR"/>
    <property type="match status" value="1"/>
</dbReference>
<dbReference type="EMBL" id="AFNH02000481">
    <property type="protein sequence ID" value="EZG68195.1"/>
    <property type="molecule type" value="Genomic_DNA"/>
</dbReference>
<dbReference type="AlphaFoldDB" id="A0A023B858"/>
<dbReference type="SMART" id="SM00177">
    <property type="entry name" value="ARF"/>
    <property type="match status" value="1"/>
</dbReference>